<dbReference type="InterPro" id="IPR017601">
    <property type="entry name" value="DGQHR-contain_dom"/>
</dbReference>
<protein>
    <recommendedName>
        <fullName evidence="3">DGQHR domain-containing protein</fullName>
    </recommendedName>
</protein>
<name>A0ABQ2PE06_9NEIS</name>
<organism evidence="1 2">
    <name type="scientific">Silvimonas iriomotensis</name>
    <dbReference type="NCBI Taxonomy" id="449662"/>
    <lineage>
        <taxon>Bacteria</taxon>
        <taxon>Pseudomonadati</taxon>
        <taxon>Pseudomonadota</taxon>
        <taxon>Betaproteobacteria</taxon>
        <taxon>Neisseriales</taxon>
        <taxon>Chitinibacteraceae</taxon>
        <taxon>Silvimonas</taxon>
    </lineage>
</organism>
<gene>
    <name evidence="1" type="ORF">GCM10010970_37880</name>
</gene>
<evidence type="ECO:0000313" key="2">
    <source>
        <dbReference type="Proteomes" id="UP000637267"/>
    </source>
</evidence>
<proteinExistence type="predicted"/>
<dbReference type="CDD" id="cd16413">
    <property type="entry name" value="DGQHR_domain"/>
    <property type="match status" value="1"/>
</dbReference>
<dbReference type="RefSeq" id="WP_188706549.1">
    <property type="nucleotide sequence ID" value="NZ_BMLX01000007.1"/>
</dbReference>
<dbReference type="Pfam" id="PF14072">
    <property type="entry name" value="DndB"/>
    <property type="match status" value="1"/>
</dbReference>
<dbReference type="NCBIfam" id="TIGR03187">
    <property type="entry name" value="DGQHR"/>
    <property type="match status" value="1"/>
</dbReference>
<dbReference type="EMBL" id="BMLX01000007">
    <property type="protein sequence ID" value="GGP23788.1"/>
    <property type="molecule type" value="Genomic_DNA"/>
</dbReference>
<keyword evidence="2" id="KW-1185">Reference proteome</keyword>
<accession>A0ABQ2PE06</accession>
<evidence type="ECO:0008006" key="3">
    <source>
        <dbReference type="Google" id="ProtNLM"/>
    </source>
</evidence>
<reference evidence="2" key="1">
    <citation type="journal article" date="2019" name="Int. J. Syst. Evol. Microbiol.">
        <title>The Global Catalogue of Microorganisms (GCM) 10K type strain sequencing project: providing services to taxonomists for standard genome sequencing and annotation.</title>
        <authorList>
            <consortium name="The Broad Institute Genomics Platform"/>
            <consortium name="The Broad Institute Genome Sequencing Center for Infectious Disease"/>
            <person name="Wu L."/>
            <person name="Ma J."/>
        </authorList>
    </citation>
    <scope>NUCLEOTIDE SEQUENCE [LARGE SCALE GENOMIC DNA]</scope>
    <source>
        <strain evidence="2">CGMCC 1.8859</strain>
    </source>
</reference>
<dbReference type="InterPro" id="IPR017642">
    <property type="entry name" value="DNA_S_mod_DndB"/>
</dbReference>
<dbReference type="Proteomes" id="UP000637267">
    <property type="component" value="Unassembled WGS sequence"/>
</dbReference>
<evidence type="ECO:0000313" key="1">
    <source>
        <dbReference type="EMBL" id="GGP23788.1"/>
    </source>
</evidence>
<sequence length="367" mass="41370">MNYNCFKFKQRNSPDAPYLCMFEAPVSDVIAWSTIPRLTPDNQDGIQRARKDSKVKAIKNFFTNDSRNTIPTAVVITMSEGSYSISENAGQKILTINPQNKEGIFVVDGQHRIYGLHAYDENSRIPVVAILNANSEERAFQFIVINNKVSKVPADHIRALTLKYTGNPDEADLAQRLKMAKLSLSQTLNYVGFANDLPDSPFYGLVSMPHVAEDNRRVVPAAIEASIAYIQSKNIRELSGDDSAYDFFITIWSTIKDTWPNTFAQSAKLLSKVGLVSMTQFITDTINTISSYPGSSVDIADSESLCIAIKKILTTQSEDFWMWDWDLAISDTRSVREAIQNALENIHQNNRYKENWFNQIDFITPPN</sequence>
<comment type="caution">
    <text evidence="1">The sequence shown here is derived from an EMBL/GenBank/DDBJ whole genome shotgun (WGS) entry which is preliminary data.</text>
</comment>